<name>A0A8R1E5I3_CAEJA</name>
<evidence type="ECO:0000313" key="3">
    <source>
        <dbReference type="Proteomes" id="UP000005237"/>
    </source>
</evidence>
<accession>A0A8R1E5I3</accession>
<dbReference type="AlphaFoldDB" id="A0A8R1E5I3"/>
<reference evidence="3" key="1">
    <citation type="submission" date="2010-08" db="EMBL/GenBank/DDBJ databases">
        <authorList>
            <consortium name="Caenorhabditis japonica Sequencing Consortium"/>
            <person name="Wilson R.K."/>
        </authorList>
    </citation>
    <scope>NUCLEOTIDE SEQUENCE [LARGE SCALE GENOMIC DNA]</scope>
    <source>
        <strain evidence="3">DF5081</strain>
    </source>
</reference>
<reference evidence="2" key="2">
    <citation type="submission" date="2022-06" db="UniProtKB">
        <authorList>
            <consortium name="EnsemblMetazoa"/>
        </authorList>
    </citation>
    <scope>IDENTIFICATION</scope>
    <source>
        <strain evidence="2">DF5081</strain>
    </source>
</reference>
<keyword evidence="3" id="KW-1185">Reference proteome</keyword>
<evidence type="ECO:0000313" key="2">
    <source>
        <dbReference type="EnsemblMetazoa" id="CJA25726.1"/>
    </source>
</evidence>
<keyword evidence="1" id="KW-0732">Signal</keyword>
<evidence type="ECO:0000256" key="1">
    <source>
        <dbReference type="SAM" id="SignalP"/>
    </source>
</evidence>
<feature type="signal peptide" evidence="1">
    <location>
        <begin position="1"/>
        <end position="16"/>
    </location>
</feature>
<organism evidence="2 3">
    <name type="scientific">Caenorhabditis japonica</name>
    <dbReference type="NCBI Taxonomy" id="281687"/>
    <lineage>
        <taxon>Eukaryota</taxon>
        <taxon>Metazoa</taxon>
        <taxon>Ecdysozoa</taxon>
        <taxon>Nematoda</taxon>
        <taxon>Chromadorea</taxon>
        <taxon>Rhabditida</taxon>
        <taxon>Rhabditina</taxon>
        <taxon>Rhabditomorpha</taxon>
        <taxon>Rhabditoidea</taxon>
        <taxon>Rhabditidae</taxon>
        <taxon>Peloderinae</taxon>
        <taxon>Caenorhabditis</taxon>
    </lineage>
</organism>
<protein>
    <submittedName>
        <fullName evidence="2">Uncharacterized protein</fullName>
    </submittedName>
</protein>
<dbReference type="EnsemblMetazoa" id="CJA25726.1">
    <property type="protein sequence ID" value="CJA25726.1"/>
    <property type="gene ID" value="WBGene00181298"/>
</dbReference>
<dbReference type="Proteomes" id="UP000005237">
    <property type="component" value="Unassembled WGS sequence"/>
</dbReference>
<sequence length="247" mass="27002">MNTVLIFSLLIVGVFSQFPITGPSAFGGERGRPVIFSPRNLGGDSAYGRDSFKTPCTDICKAPNYCYHGICIHQGRNPVGEEVVIPAPDEKDIAIGEEVIIPPPDEKDNGIGEEVVIPAPDRKEIGEEVVIPRNFRGVSAFCGHSLKVYCPGCEPPNYCSCGVCIPVRHLVDKDIPAASKGVSAFDGESCAKCHYPNQCIDRRCVPRGVERHLVNKCSYGADCGRGHWICFEGKCIKLQPEEEKNFY</sequence>
<proteinExistence type="predicted"/>
<feature type="chain" id="PRO_5035883397" evidence="1">
    <location>
        <begin position="17"/>
        <end position="247"/>
    </location>
</feature>